<feature type="compositionally biased region" description="Basic and acidic residues" evidence="2">
    <location>
        <begin position="38"/>
        <end position="48"/>
    </location>
</feature>
<reference evidence="4 5" key="1">
    <citation type="submission" date="2018-12" db="EMBL/GenBank/DDBJ databases">
        <title>Genome sequencing of Prevotella sp. KCOM 3155 (= JS262).</title>
        <authorList>
            <person name="Kook J.-K."/>
            <person name="Park S.-N."/>
            <person name="Lim Y.K."/>
        </authorList>
    </citation>
    <scope>NUCLEOTIDE SEQUENCE [LARGE SCALE GENOMIC DNA]</scope>
    <source>
        <strain evidence="4 5">KCOM 3155</strain>
    </source>
</reference>
<sequence length="143" mass="15293">MKEYKYTINGTKYEVQIGEVEENIATVTVNGEEYKVEMEKEAEPEKKKVVVNPAAAKQTESTEGAPATGNVNTANALKAPLPGVVTDIKVAVGDDVKEGDTIVVLEAMKMANNLDSEKTGKVVAILVKVGDSVMEDTPLVVIE</sequence>
<evidence type="ECO:0000256" key="2">
    <source>
        <dbReference type="SAM" id="MobiDB-lite"/>
    </source>
</evidence>
<proteinExistence type="predicted"/>
<dbReference type="Pfam" id="PF00364">
    <property type="entry name" value="Biotin_lipoyl"/>
    <property type="match status" value="1"/>
</dbReference>
<organism evidence="4 5">
    <name type="scientific">Prevotella koreensis</name>
    <dbReference type="NCBI Taxonomy" id="2490854"/>
    <lineage>
        <taxon>Bacteria</taxon>
        <taxon>Pseudomonadati</taxon>
        <taxon>Bacteroidota</taxon>
        <taxon>Bacteroidia</taxon>
        <taxon>Bacteroidales</taxon>
        <taxon>Prevotellaceae</taxon>
        <taxon>Prevotella</taxon>
    </lineage>
</organism>
<dbReference type="Proteomes" id="UP000278983">
    <property type="component" value="Unassembled WGS sequence"/>
</dbReference>
<evidence type="ECO:0000313" key="4">
    <source>
        <dbReference type="EMBL" id="RUL58724.1"/>
    </source>
</evidence>
<dbReference type="CDD" id="cd06850">
    <property type="entry name" value="biotinyl_domain"/>
    <property type="match status" value="1"/>
</dbReference>
<dbReference type="SUPFAM" id="SSF51230">
    <property type="entry name" value="Single hybrid motif"/>
    <property type="match status" value="1"/>
</dbReference>
<dbReference type="InterPro" id="IPR011053">
    <property type="entry name" value="Single_hybrid_motif"/>
</dbReference>
<dbReference type="AlphaFoldDB" id="A0A3S0PTK0"/>
<keyword evidence="5" id="KW-1185">Reference proteome</keyword>
<evidence type="ECO:0000313" key="5">
    <source>
        <dbReference type="Proteomes" id="UP000278983"/>
    </source>
</evidence>
<protein>
    <submittedName>
        <fullName evidence="4">Biotin/lipoyl-binding protein</fullName>
    </submittedName>
</protein>
<dbReference type="PANTHER" id="PTHR45266">
    <property type="entry name" value="OXALOACETATE DECARBOXYLASE ALPHA CHAIN"/>
    <property type="match status" value="1"/>
</dbReference>
<dbReference type="FunFam" id="2.40.50.100:FF:000003">
    <property type="entry name" value="Acetyl-CoA carboxylase biotin carboxyl carrier protein"/>
    <property type="match status" value="1"/>
</dbReference>
<dbReference type="PANTHER" id="PTHR45266:SF3">
    <property type="entry name" value="OXALOACETATE DECARBOXYLASE ALPHA CHAIN"/>
    <property type="match status" value="1"/>
</dbReference>
<evidence type="ECO:0000256" key="1">
    <source>
        <dbReference type="ARBA" id="ARBA00023267"/>
    </source>
</evidence>
<name>A0A3S0PTK0_9BACT</name>
<dbReference type="InterPro" id="IPR050709">
    <property type="entry name" value="Biotin_Carboxyl_Carrier/Decarb"/>
</dbReference>
<evidence type="ECO:0000259" key="3">
    <source>
        <dbReference type="PROSITE" id="PS50968"/>
    </source>
</evidence>
<dbReference type="Gene3D" id="2.40.50.100">
    <property type="match status" value="1"/>
</dbReference>
<feature type="region of interest" description="Disordered" evidence="2">
    <location>
        <begin position="38"/>
        <end position="71"/>
    </location>
</feature>
<dbReference type="OrthoDB" id="9812676at2"/>
<dbReference type="EMBL" id="RYYU01000001">
    <property type="protein sequence ID" value="RUL58724.1"/>
    <property type="molecule type" value="Genomic_DNA"/>
</dbReference>
<dbReference type="PROSITE" id="PS00188">
    <property type="entry name" value="BIOTIN"/>
    <property type="match status" value="1"/>
</dbReference>
<comment type="caution">
    <text evidence="4">The sequence shown here is derived from an EMBL/GenBank/DDBJ whole genome shotgun (WGS) entry which is preliminary data.</text>
</comment>
<dbReference type="InterPro" id="IPR000089">
    <property type="entry name" value="Biotin_lipoyl"/>
</dbReference>
<gene>
    <name evidence="4" type="ORF">EHV08_02360</name>
</gene>
<accession>A0A3S0PTK0</accession>
<feature type="domain" description="Lipoyl-binding" evidence="3">
    <location>
        <begin position="68"/>
        <end position="143"/>
    </location>
</feature>
<dbReference type="PROSITE" id="PS50968">
    <property type="entry name" value="BIOTINYL_LIPOYL"/>
    <property type="match status" value="1"/>
</dbReference>
<keyword evidence="1" id="KW-0092">Biotin</keyword>
<dbReference type="RefSeq" id="WP_126677820.1">
    <property type="nucleotide sequence ID" value="NZ_CAUTUZ010000016.1"/>
</dbReference>
<dbReference type="InterPro" id="IPR001882">
    <property type="entry name" value="Biotin_BS"/>
</dbReference>